<dbReference type="PANTHER" id="PTHR32552:SF81">
    <property type="entry name" value="TONB-DEPENDENT OUTER MEMBRANE RECEPTOR"/>
    <property type="match status" value="1"/>
</dbReference>
<evidence type="ECO:0000256" key="8">
    <source>
        <dbReference type="ARBA" id="ARBA00023077"/>
    </source>
</evidence>
<dbReference type="Pfam" id="PF00593">
    <property type="entry name" value="TonB_dep_Rec_b-barrel"/>
    <property type="match status" value="1"/>
</dbReference>
<keyword evidence="4" id="KW-0410">Iron transport</keyword>
<evidence type="ECO:0000259" key="13">
    <source>
        <dbReference type="Pfam" id="PF00593"/>
    </source>
</evidence>
<keyword evidence="7" id="KW-0406">Ion transport</keyword>
<dbReference type="InterPro" id="IPR018247">
    <property type="entry name" value="EF_Hand_1_Ca_BS"/>
</dbReference>
<evidence type="ECO:0000259" key="14">
    <source>
        <dbReference type="Pfam" id="PF07715"/>
    </source>
</evidence>
<keyword evidence="16" id="KW-1185">Reference proteome</keyword>
<keyword evidence="8 11" id="KW-0798">TonB box</keyword>
<dbReference type="InterPro" id="IPR039426">
    <property type="entry name" value="TonB-dep_rcpt-like"/>
</dbReference>
<keyword evidence="6" id="KW-0408">Iron</keyword>
<keyword evidence="15" id="KW-0675">Receptor</keyword>
<dbReference type="PANTHER" id="PTHR32552">
    <property type="entry name" value="FERRICHROME IRON RECEPTOR-RELATED"/>
    <property type="match status" value="1"/>
</dbReference>
<comment type="subcellular location">
    <subcellularLocation>
        <location evidence="1">Cell outer membrane</location>
        <topology evidence="1">Multi-pass membrane protein</topology>
    </subcellularLocation>
</comment>
<dbReference type="Pfam" id="PF07715">
    <property type="entry name" value="Plug"/>
    <property type="match status" value="1"/>
</dbReference>
<evidence type="ECO:0000256" key="9">
    <source>
        <dbReference type="ARBA" id="ARBA00023136"/>
    </source>
</evidence>
<feature type="chain" id="PRO_5014756350" evidence="12">
    <location>
        <begin position="36"/>
        <end position="899"/>
    </location>
</feature>
<comment type="similarity">
    <text evidence="11">Belongs to the TonB-dependent receptor family.</text>
</comment>
<keyword evidence="3" id="KW-1134">Transmembrane beta strand</keyword>
<dbReference type="EMBL" id="PKLZ01000007">
    <property type="protein sequence ID" value="PLW82570.1"/>
    <property type="molecule type" value="Genomic_DNA"/>
</dbReference>
<evidence type="ECO:0000256" key="7">
    <source>
        <dbReference type="ARBA" id="ARBA00023065"/>
    </source>
</evidence>
<dbReference type="Gene3D" id="2.40.170.20">
    <property type="entry name" value="TonB-dependent receptor, beta-barrel domain"/>
    <property type="match status" value="2"/>
</dbReference>
<keyword evidence="10" id="KW-0998">Cell outer membrane</keyword>
<comment type="caution">
    <text evidence="15">The sequence shown here is derived from an EMBL/GenBank/DDBJ whole genome shotgun (WGS) entry which is preliminary data.</text>
</comment>
<dbReference type="SUPFAM" id="SSF56935">
    <property type="entry name" value="Porins"/>
    <property type="match status" value="1"/>
</dbReference>
<keyword evidence="2" id="KW-0813">Transport</keyword>
<evidence type="ECO:0000256" key="11">
    <source>
        <dbReference type="RuleBase" id="RU003357"/>
    </source>
</evidence>
<dbReference type="AlphaFoldDB" id="A0A2N5Y2E3"/>
<evidence type="ECO:0000313" key="16">
    <source>
        <dbReference type="Proteomes" id="UP000234845"/>
    </source>
</evidence>
<evidence type="ECO:0000256" key="6">
    <source>
        <dbReference type="ARBA" id="ARBA00023004"/>
    </source>
</evidence>
<keyword evidence="9 11" id="KW-0472">Membrane</keyword>
<evidence type="ECO:0000256" key="5">
    <source>
        <dbReference type="ARBA" id="ARBA00022692"/>
    </source>
</evidence>
<organism evidence="15 16">
    <name type="scientific">Kineobactrum sediminis</name>
    <dbReference type="NCBI Taxonomy" id="1905677"/>
    <lineage>
        <taxon>Bacteria</taxon>
        <taxon>Pseudomonadati</taxon>
        <taxon>Pseudomonadota</taxon>
        <taxon>Gammaproteobacteria</taxon>
        <taxon>Cellvibrionales</taxon>
        <taxon>Halieaceae</taxon>
        <taxon>Kineobactrum</taxon>
    </lineage>
</organism>
<sequence length="899" mass="99507">MTTKGLNMNKSKNKNWMWLTSLPLLALPGAASSQADTSTNGRVLEEVIVTVERRQQSLQDFEGTAVAFSGDQLKILGIQSLTDLSEQTPGVEISNKQGNVEVWIRGIGSSNNTELGDPAAATHLDGVYIPRPAGIGSVFFDIERVEVNVGPQGTLRGRNATAGSVNIVSWEPGLGVLDGTVEFEAGNYDQRMATGMINVPIGDTAAVRLAAYSLDHDSYYNDVGPLELGTAEAADNQGYRAQFLWQPNDNLRVLLAADYVSEEGTGYTGTNFANSLGNGIDPDDIEDPRDVVARGFEPVQDTEHWGVRLKVNYDLGFGEIEYLTSYRDLVYDYSAATPLAPDYPGVFSTLEPLNESLDNWSRFQFITDSESTIHELRFKSPDGERLYYTVGAFYFKEDQKAFLASAGDRGGFFQGAEFNQPDTDAESYSVYGDFTYELTPRSRLTSGLRFTHDEKSRVGVNARYAFALGGFDTNTGNPFGCCMGARVGTEGFEFAGFDRTVYDPDVDGSGEVSSQEFIDFYLDGISRFGERDTLDDIIANGALEGGAANPAACTDTDSTDSLICLEDGTHSFAVPISPDNSITQQDGSMSESFVDWRVRYGYDLSDDILLYGLVATGHKSGGFNDTFKDPEVGTNISPTYDTEKVTMYELGWKTEFDIGSVPARLNGSAFYYDYTDQVFTSILSVEQAIEFNSGQAADPADATPGALVVSFSFNAADSEIYGMQWDGQFQFPYNINLNWTALWLEAEIKDAEDIQDFRFQADVSPDEAVFRPISGNRLPHTPRYQFNAALSQFIATDWGSFDYVLSMGWRDDQFLTIFNSKDFMFPDDPRMRLDDRVEAYWTFDAGVGFTTKNEKLRLEAFVNNIEDEVATAAVIITQFDNTRFFTRPRTYGARLKYFF</sequence>
<name>A0A2N5Y2E3_9GAMM</name>
<feature type="domain" description="TonB-dependent receptor plug" evidence="14">
    <location>
        <begin position="60"/>
        <end position="163"/>
    </location>
</feature>
<dbReference type="InterPro" id="IPR012910">
    <property type="entry name" value="Plug_dom"/>
</dbReference>
<feature type="signal peptide" evidence="12">
    <location>
        <begin position="1"/>
        <end position="35"/>
    </location>
</feature>
<evidence type="ECO:0000256" key="1">
    <source>
        <dbReference type="ARBA" id="ARBA00004571"/>
    </source>
</evidence>
<dbReference type="Proteomes" id="UP000234845">
    <property type="component" value="Unassembled WGS sequence"/>
</dbReference>
<evidence type="ECO:0000313" key="15">
    <source>
        <dbReference type="EMBL" id="PLW82570.1"/>
    </source>
</evidence>
<feature type="domain" description="TonB-dependent receptor-like beta-barrel" evidence="13">
    <location>
        <begin position="585"/>
        <end position="865"/>
    </location>
</feature>
<dbReference type="PROSITE" id="PS00018">
    <property type="entry name" value="EF_HAND_1"/>
    <property type="match status" value="1"/>
</dbReference>
<evidence type="ECO:0000256" key="12">
    <source>
        <dbReference type="SAM" id="SignalP"/>
    </source>
</evidence>
<reference evidence="16" key="1">
    <citation type="submission" date="2017-11" db="EMBL/GenBank/DDBJ databases">
        <title>The draft genome sequence of Chromatocurvus sp. F02.</title>
        <authorList>
            <person name="Du Z.-J."/>
            <person name="Chang Y.-Q."/>
        </authorList>
    </citation>
    <scope>NUCLEOTIDE SEQUENCE [LARGE SCALE GENOMIC DNA]</scope>
    <source>
        <strain evidence="16">F02</strain>
    </source>
</reference>
<evidence type="ECO:0000256" key="2">
    <source>
        <dbReference type="ARBA" id="ARBA00022448"/>
    </source>
</evidence>
<evidence type="ECO:0000256" key="3">
    <source>
        <dbReference type="ARBA" id="ARBA00022452"/>
    </source>
</evidence>
<protein>
    <submittedName>
        <fullName evidence="15">TonB-dependent receptor</fullName>
    </submittedName>
</protein>
<dbReference type="GO" id="GO:0009279">
    <property type="term" value="C:cell outer membrane"/>
    <property type="evidence" value="ECO:0007669"/>
    <property type="project" value="UniProtKB-SubCell"/>
</dbReference>
<accession>A0A2N5Y2E3</accession>
<dbReference type="OrthoDB" id="7051185at2"/>
<dbReference type="GO" id="GO:0006826">
    <property type="term" value="P:iron ion transport"/>
    <property type="evidence" value="ECO:0007669"/>
    <property type="project" value="UniProtKB-KW"/>
</dbReference>
<proteinExistence type="inferred from homology"/>
<keyword evidence="5" id="KW-0812">Transmembrane</keyword>
<evidence type="ECO:0000256" key="4">
    <source>
        <dbReference type="ARBA" id="ARBA00022496"/>
    </source>
</evidence>
<gene>
    <name evidence="15" type="ORF">CWI75_08255</name>
</gene>
<dbReference type="InterPro" id="IPR000531">
    <property type="entry name" value="Beta-barrel_TonB"/>
</dbReference>
<evidence type="ECO:0000256" key="10">
    <source>
        <dbReference type="ARBA" id="ARBA00023237"/>
    </source>
</evidence>
<dbReference type="InterPro" id="IPR036942">
    <property type="entry name" value="Beta-barrel_TonB_sf"/>
</dbReference>
<keyword evidence="12" id="KW-0732">Signal</keyword>